<keyword evidence="4" id="KW-1185">Reference proteome</keyword>
<gene>
    <name evidence="3" type="ORF">OLC1_LOCUS11554</name>
</gene>
<dbReference type="CDD" id="cd00303">
    <property type="entry name" value="retropepsin_like"/>
    <property type="match status" value="1"/>
</dbReference>
<name>A0AAV1D5G9_OLDCO</name>
<dbReference type="InterPro" id="IPR021109">
    <property type="entry name" value="Peptidase_aspartic_dom_sf"/>
</dbReference>
<feature type="compositionally biased region" description="Basic and acidic residues" evidence="1">
    <location>
        <begin position="9"/>
        <end position="23"/>
    </location>
</feature>
<feature type="region of interest" description="Disordered" evidence="1">
    <location>
        <begin position="1"/>
        <end position="31"/>
    </location>
</feature>
<dbReference type="EMBL" id="OX459121">
    <property type="protein sequence ID" value="CAI9102148.1"/>
    <property type="molecule type" value="Genomic_DNA"/>
</dbReference>
<evidence type="ECO:0000256" key="1">
    <source>
        <dbReference type="SAM" id="MobiDB-lite"/>
    </source>
</evidence>
<dbReference type="InterPro" id="IPR045358">
    <property type="entry name" value="Ty3_capsid"/>
</dbReference>
<sequence length="310" mass="35011">MTGLCATDKGSRNNENRRGEKIPDASTDSAQAAECKKRDIKLDVDIIQELHSLKQSQTVEMYQKTFEKTREALIALNYEFTEEDFISSFLSGLKEEIRGLVLDAKPKTLDDAFGLAQTAEVDVEFKMETLSSPSKTRITQDKEETSPYDTSDCYCTYGHPLRFYGLIGERAFRISCHNGIECTLLDTKVAILVGCKIEETEPLLVNFVHGGYKALSRFKSRIQWTTQGHEFEADVRIVNLGAMDMVLGTRWLRDHRFRIDVVAGNSAELVEEGKRVVLQIPEQNTNEVVPPLIIHVIPQMQAIPLGFRGY</sequence>
<evidence type="ECO:0000313" key="4">
    <source>
        <dbReference type="Proteomes" id="UP001161247"/>
    </source>
</evidence>
<feature type="domain" description="Ty3 transposon capsid-like protein" evidence="2">
    <location>
        <begin position="45"/>
        <end position="141"/>
    </location>
</feature>
<dbReference type="Gene3D" id="2.40.70.10">
    <property type="entry name" value="Acid Proteases"/>
    <property type="match status" value="1"/>
</dbReference>
<accession>A0AAV1D5G9</accession>
<protein>
    <submittedName>
        <fullName evidence="3">OLC1v1000370C1</fullName>
    </submittedName>
</protein>
<dbReference type="AlphaFoldDB" id="A0AAV1D5G9"/>
<evidence type="ECO:0000313" key="3">
    <source>
        <dbReference type="EMBL" id="CAI9102148.1"/>
    </source>
</evidence>
<dbReference type="Proteomes" id="UP001161247">
    <property type="component" value="Chromosome 4"/>
</dbReference>
<reference evidence="3" key="1">
    <citation type="submission" date="2023-03" db="EMBL/GenBank/DDBJ databases">
        <authorList>
            <person name="Julca I."/>
        </authorList>
    </citation>
    <scope>NUCLEOTIDE SEQUENCE</scope>
</reference>
<organism evidence="3 4">
    <name type="scientific">Oldenlandia corymbosa var. corymbosa</name>
    <dbReference type="NCBI Taxonomy" id="529605"/>
    <lineage>
        <taxon>Eukaryota</taxon>
        <taxon>Viridiplantae</taxon>
        <taxon>Streptophyta</taxon>
        <taxon>Embryophyta</taxon>
        <taxon>Tracheophyta</taxon>
        <taxon>Spermatophyta</taxon>
        <taxon>Magnoliopsida</taxon>
        <taxon>eudicotyledons</taxon>
        <taxon>Gunneridae</taxon>
        <taxon>Pentapetalae</taxon>
        <taxon>asterids</taxon>
        <taxon>lamiids</taxon>
        <taxon>Gentianales</taxon>
        <taxon>Rubiaceae</taxon>
        <taxon>Rubioideae</taxon>
        <taxon>Spermacoceae</taxon>
        <taxon>Hedyotis-Oldenlandia complex</taxon>
        <taxon>Oldenlandia</taxon>
    </lineage>
</organism>
<proteinExistence type="predicted"/>
<evidence type="ECO:0000259" key="2">
    <source>
        <dbReference type="Pfam" id="PF19259"/>
    </source>
</evidence>
<dbReference type="Pfam" id="PF19259">
    <property type="entry name" value="Ty3_capsid"/>
    <property type="match status" value="1"/>
</dbReference>